<reference evidence="7 8" key="1">
    <citation type="submission" date="2020-08" db="EMBL/GenBank/DDBJ databases">
        <title>Genomic Encyclopedia of Type Strains, Phase IV (KMG-IV): sequencing the most valuable type-strain genomes for metagenomic binning, comparative biology and taxonomic classification.</title>
        <authorList>
            <person name="Goeker M."/>
        </authorList>
    </citation>
    <scope>NUCLEOTIDE SEQUENCE [LARGE SCALE GENOMIC DNA]</scope>
    <source>
        <strain evidence="7 8">DSM 105074</strain>
    </source>
</reference>
<accession>A0A840TQ18</accession>
<organism evidence="7 8">
    <name type="scientific">Rhabdobacter roseus</name>
    <dbReference type="NCBI Taxonomy" id="1655419"/>
    <lineage>
        <taxon>Bacteria</taxon>
        <taxon>Pseudomonadati</taxon>
        <taxon>Bacteroidota</taxon>
        <taxon>Cytophagia</taxon>
        <taxon>Cytophagales</taxon>
        <taxon>Cytophagaceae</taxon>
        <taxon>Rhabdobacter</taxon>
    </lineage>
</organism>
<comment type="caution">
    <text evidence="7">The sequence shown here is derived from an EMBL/GenBank/DDBJ whole genome shotgun (WGS) entry which is preliminary data.</text>
</comment>
<evidence type="ECO:0000256" key="4">
    <source>
        <dbReference type="PROSITE-ProRule" id="PRU00433"/>
    </source>
</evidence>
<evidence type="ECO:0000313" key="8">
    <source>
        <dbReference type="Proteomes" id="UP000557307"/>
    </source>
</evidence>
<name>A0A840TQ18_9BACT</name>
<dbReference type="EMBL" id="JACHGF010000007">
    <property type="protein sequence ID" value="MBB5285901.1"/>
    <property type="molecule type" value="Genomic_DNA"/>
</dbReference>
<keyword evidence="8" id="KW-1185">Reference proteome</keyword>
<dbReference type="PANTHER" id="PTHR35008:SF8">
    <property type="entry name" value="ALCOHOL DEHYDROGENASE CYTOCHROME C SUBUNIT"/>
    <property type="match status" value="1"/>
</dbReference>
<gene>
    <name evidence="7" type="ORF">HNQ92_004061</name>
</gene>
<evidence type="ECO:0000256" key="2">
    <source>
        <dbReference type="ARBA" id="ARBA00022723"/>
    </source>
</evidence>
<sequence length="205" mass="22122">MLKLPKYLFFAALPAAVVCSGPLAGSKARQGVLSMPTHQDTLRYPRTFGLGRVVSQEEIRKLDIDVRPDGLGLPPGSGQAAEGKLLYARKCAVCHGEGGVGGPSGSLVTSTTATAPSPQRRTEKTIGTYWPYATTVFDYIRRAMPFNEPGSLSNQEVYQLTAYLLHANGVIGEQTVMDAESLPRVVMPARERFVSDDRQGGPEIK</sequence>
<evidence type="ECO:0000256" key="5">
    <source>
        <dbReference type="SAM" id="MobiDB-lite"/>
    </source>
</evidence>
<keyword evidence="2 4" id="KW-0479">Metal-binding</keyword>
<dbReference type="GO" id="GO:0020037">
    <property type="term" value="F:heme binding"/>
    <property type="evidence" value="ECO:0007669"/>
    <property type="project" value="InterPro"/>
</dbReference>
<evidence type="ECO:0000256" key="1">
    <source>
        <dbReference type="ARBA" id="ARBA00022617"/>
    </source>
</evidence>
<dbReference type="GO" id="GO:0046872">
    <property type="term" value="F:metal ion binding"/>
    <property type="evidence" value="ECO:0007669"/>
    <property type="project" value="UniProtKB-KW"/>
</dbReference>
<keyword evidence="1 4" id="KW-0349">Heme</keyword>
<dbReference type="RefSeq" id="WP_184176503.1">
    <property type="nucleotide sequence ID" value="NZ_JACHGF010000007.1"/>
</dbReference>
<dbReference type="PROSITE" id="PS51007">
    <property type="entry name" value="CYTC"/>
    <property type="match status" value="1"/>
</dbReference>
<dbReference type="InterPro" id="IPR051459">
    <property type="entry name" value="Cytochrome_c-type_DH"/>
</dbReference>
<dbReference type="InterPro" id="IPR036909">
    <property type="entry name" value="Cyt_c-like_dom_sf"/>
</dbReference>
<protein>
    <submittedName>
        <fullName evidence="7">Cytochrome c</fullName>
    </submittedName>
</protein>
<feature type="region of interest" description="Disordered" evidence="5">
    <location>
        <begin position="103"/>
        <end position="122"/>
    </location>
</feature>
<dbReference type="Pfam" id="PF00034">
    <property type="entry name" value="Cytochrom_C"/>
    <property type="match status" value="1"/>
</dbReference>
<dbReference type="Proteomes" id="UP000557307">
    <property type="component" value="Unassembled WGS sequence"/>
</dbReference>
<proteinExistence type="predicted"/>
<evidence type="ECO:0000259" key="6">
    <source>
        <dbReference type="PROSITE" id="PS51007"/>
    </source>
</evidence>
<evidence type="ECO:0000256" key="3">
    <source>
        <dbReference type="ARBA" id="ARBA00023004"/>
    </source>
</evidence>
<dbReference type="GO" id="GO:0009055">
    <property type="term" value="F:electron transfer activity"/>
    <property type="evidence" value="ECO:0007669"/>
    <property type="project" value="InterPro"/>
</dbReference>
<dbReference type="AlphaFoldDB" id="A0A840TQ18"/>
<feature type="domain" description="Cytochrome c" evidence="6">
    <location>
        <begin position="78"/>
        <end position="168"/>
    </location>
</feature>
<keyword evidence="3 4" id="KW-0408">Iron</keyword>
<dbReference type="Gene3D" id="1.10.760.10">
    <property type="entry name" value="Cytochrome c-like domain"/>
    <property type="match status" value="1"/>
</dbReference>
<dbReference type="SUPFAM" id="SSF46626">
    <property type="entry name" value="Cytochrome c"/>
    <property type="match status" value="1"/>
</dbReference>
<dbReference type="InterPro" id="IPR009056">
    <property type="entry name" value="Cyt_c-like_dom"/>
</dbReference>
<evidence type="ECO:0000313" key="7">
    <source>
        <dbReference type="EMBL" id="MBB5285901.1"/>
    </source>
</evidence>
<dbReference type="PANTHER" id="PTHR35008">
    <property type="entry name" value="BLL4482 PROTEIN-RELATED"/>
    <property type="match status" value="1"/>
</dbReference>